<feature type="non-terminal residue" evidence="1">
    <location>
        <position position="1"/>
    </location>
</feature>
<evidence type="ECO:0000313" key="1">
    <source>
        <dbReference type="EMBL" id="KAH9327403.1"/>
    </source>
</evidence>
<comment type="caution">
    <text evidence="1">The sequence shown here is derived from an EMBL/GenBank/DDBJ whole genome shotgun (WGS) entry which is preliminary data.</text>
</comment>
<dbReference type="AlphaFoldDB" id="A0AA38GSF0"/>
<feature type="non-terminal residue" evidence="1">
    <location>
        <position position="51"/>
    </location>
</feature>
<dbReference type="EMBL" id="JAHRHJ020000002">
    <property type="protein sequence ID" value="KAH9327403.1"/>
    <property type="molecule type" value="Genomic_DNA"/>
</dbReference>
<protein>
    <submittedName>
        <fullName evidence="1">Uncharacterized protein</fullName>
    </submittedName>
</protein>
<sequence length="51" mass="5437">VCAGSWCWVCRGLGLVARSVGRVGCVRSRVVVGGSNPPGYEGIRRHVVKLK</sequence>
<gene>
    <name evidence="1" type="ORF">KI387_007581</name>
</gene>
<organism evidence="1 2">
    <name type="scientific">Taxus chinensis</name>
    <name type="common">Chinese yew</name>
    <name type="synonym">Taxus wallichiana var. chinensis</name>
    <dbReference type="NCBI Taxonomy" id="29808"/>
    <lineage>
        <taxon>Eukaryota</taxon>
        <taxon>Viridiplantae</taxon>
        <taxon>Streptophyta</taxon>
        <taxon>Embryophyta</taxon>
        <taxon>Tracheophyta</taxon>
        <taxon>Spermatophyta</taxon>
        <taxon>Pinopsida</taxon>
        <taxon>Pinidae</taxon>
        <taxon>Conifers II</taxon>
        <taxon>Cupressales</taxon>
        <taxon>Taxaceae</taxon>
        <taxon>Taxus</taxon>
    </lineage>
</organism>
<name>A0AA38GSF0_TAXCH</name>
<keyword evidence="2" id="KW-1185">Reference proteome</keyword>
<reference evidence="1 2" key="1">
    <citation type="journal article" date="2021" name="Nat. Plants">
        <title>The Taxus genome provides insights into paclitaxel biosynthesis.</title>
        <authorList>
            <person name="Xiong X."/>
            <person name="Gou J."/>
            <person name="Liao Q."/>
            <person name="Li Y."/>
            <person name="Zhou Q."/>
            <person name="Bi G."/>
            <person name="Li C."/>
            <person name="Du R."/>
            <person name="Wang X."/>
            <person name="Sun T."/>
            <person name="Guo L."/>
            <person name="Liang H."/>
            <person name="Lu P."/>
            <person name="Wu Y."/>
            <person name="Zhang Z."/>
            <person name="Ro D.K."/>
            <person name="Shang Y."/>
            <person name="Huang S."/>
            <person name="Yan J."/>
        </authorList>
    </citation>
    <scope>NUCLEOTIDE SEQUENCE [LARGE SCALE GENOMIC DNA]</scope>
    <source>
        <strain evidence="1">Ta-2019</strain>
    </source>
</reference>
<proteinExistence type="predicted"/>
<dbReference type="Proteomes" id="UP000824469">
    <property type="component" value="Unassembled WGS sequence"/>
</dbReference>
<evidence type="ECO:0000313" key="2">
    <source>
        <dbReference type="Proteomes" id="UP000824469"/>
    </source>
</evidence>
<accession>A0AA38GSF0</accession>